<keyword evidence="1 4" id="KW-0808">Transferase</keyword>
<accession>A0A7I9YHQ7</accession>
<dbReference type="PANTHER" id="PTHR43877:SF2">
    <property type="entry name" value="AMINOALKYLPHOSPHONATE N-ACETYLTRANSFERASE-RELATED"/>
    <property type="match status" value="1"/>
</dbReference>
<name>A0A7I9YHQ7_MYCBU</name>
<dbReference type="Proteomes" id="UP000465360">
    <property type="component" value="Unassembled WGS sequence"/>
</dbReference>
<dbReference type="InterPro" id="IPR016181">
    <property type="entry name" value="Acyl_CoA_acyltransferase"/>
</dbReference>
<proteinExistence type="predicted"/>
<dbReference type="InterPro" id="IPR000182">
    <property type="entry name" value="GNAT_dom"/>
</dbReference>
<dbReference type="InterPro" id="IPR050832">
    <property type="entry name" value="Bact_Acetyltransf"/>
</dbReference>
<protein>
    <submittedName>
        <fullName evidence="4">N-acetyltransferase</fullName>
    </submittedName>
</protein>
<dbReference type="AlphaFoldDB" id="A0A7I9YHQ7"/>
<gene>
    <name evidence="4" type="ORF">MBOU_02520</name>
</gene>
<sequence>MVSSFSRQSGQAAAADQVNFVPVALDDPLAQPLLAELAAEYAQRYEMEEDAIAAWLRDGPPGEFEAPDGGMLIGVLDGHPVTGGAFCRYDADTAELKRVWTHREHRRRGYARALLAALEAEIAARGYRKVYLVTGNRQPEAEELYRAEGYTPLAEPLPTIGPVFPIAFVKDLA</sequence>
<keyword evidence="2" id="KW-0012">Acyltransferase</keyword>
<evidence type="ECO:0000256" key="2">
    <source>
        <dbReference type="ARBA" id="ARBA00023315"/>
    </source>
</evidence>
<comment type="caution">
    <text evidence="4">The sequence shown here is derived from an EMBL/GenBank/DDBJ whole genome shotgun (WGS) entry which is preliminary data.</text>
</comment>
<dbReference type="EMBL" id="BLKZ01000001">
    <property type="protein sequence ID" value="GFG88210.1"/>
    <property type="molecule type" value="Genomic_DNA"/>
</dbReference>
<dbReference type="Pfam" id="PF00583">
    <property type="entry name" value="Acetyltransf_1"/>
    <property type="match status" value="1"/>
</dbReference>
<evidence type="ECO:0000256" key="1">
    <source>
        <dbReference type="ARBA" id="ARBA00022679"/>
    </source>
</evidence>
<dbReference type="SUPFAM" id="SSF55729">
    <property type="entry name" value="Acyl-CoA N-acyltransferases (Nat)"/>
    <property type="match status" value="1"/>
</dbReference>
<organism evidence="4 5">
    <name type="scientific">Mycobacterium bourgelatii</name>
    <dbReference type="NCBI Taxonomy" id="1273442"/>
    <lineage>
        <taxon>Bacteria</taxon>
        <taxon>Bacillati</taxon>
        <taxon>Actinomycetota</taxon>
        <taxon>Actinomycetes</taxon>
        <taxon>Mycobacteriales</taxon>
        <taxon>Mycobacteriaceae</taxon>
        <taxon>Mycobacterium</taxon>
    </lineage>
</organism>
<evidence type="ECO:0000259" key="3">
    <source>
        <dbReference type="PROSITE" id="PS51186"/>
    </source>
</evidence>
<dbReference type="PANTHER" id="PTHR43877">
    <property type="entry name" value="AMINOALKYLPHOSPHONATE N-ACETYLTRANSFERASE-RELATED-RELATED"/>
    <property type="match status" value="1"/>
</dbReference>
<keyword evidence="5" id="KW-1185">Reference proteome</keyword>
<evidence type="ECO:0000313" key="5">
    <source>
        <dbReference type="Proteomes" id="UP000465360"/>
    </source>
</evidence>
<dbReference type="Gene3D" id="3.40.630.30">
    <property type="match status" value="1"/>
</dbReference>
<feature type="domain" description="N-acetyltransferase" evidence="3">
    <location>
        <begin position="21"/>
        <end position="173"/>
    </location>
</feature>
<dbReference type="PROSITE" id="PS51186">
    <property type="entry name" value="GNAT"/>
    <property type="match status" value="1"/>
</dbReference>
<evidence type="ECO:0000313" key="4">
    <source>
        <dbReference type="EMBL" id="GFG88210.1"/>
    </source>
</evidence>
<dbReference type="GO" id="GO:0016747">
    <property type="term" value="F:acyltransferase activity, transferring groups other than amino-acyl groups"/>
    <property type="evidence" value="ECO:0007669"/>
    <property type="project" value="InterPro"/>
</dbReference>
<reference evidence="4 5" key="1">
    <citation type="journal article" date="2019" name="Emerg. Microbes Infect.">
        <title>Comprehensive subspecies identification of 175 nontuberculous mycobacteria species based on 7547 genomic profiles.</title>
        <authorList>
            <person name="Matsumoto Y."/>
            <person name="Kinjo T."/>
            <person name="Motooka D."/>
            <person name="Nabeya D."/>
            <person name="Jung N."/>
            <person name="Uechi K."/>
            <person name="Horii T."/>
            <person name="Iida T."/>
            <person name="Fujita J."/>
            <person name="Nakamura S."/>
        </authorList>
    </citation>
    <scope>NUCLEOTIDE SEQUENCE [LARGE SCALE GENOMIC DNA]</scope>
    <source>
        <strain evidence="4 5">JCM 30725</strain>
    </source>
</reference>